<gene>
    <name evidence="3" type="ORF">AA309_08450</name>
</gene>
<dbReference type="GO" id="GO:0005524">
    <property type="term" value="F:ATP binding"/>
    <property type="evidence" value="ECO:0007669"/>
    <property type="project" value="UniProtKB-UniRule"/>
</dbReference>
<dbReference type="SUPFAM" id="SSF56059">
    <property type="entry name" value="Glutathione synthetase ATP-binding domain-like"/>
    <property type="match status" value="1"/>
</dbReference>
<dbReference type="OrthoDB" id="7625478at2"/>
<reference evidence="3 4" key="1">
    <citation type="submission" date="2015-05" db="EMBL/GenBank/DDBJ databases">
        <title>Draft genome sequence of Microvirga vignae strain BR3299, a novel nitrogen fixing bacteria isolated from Brazil semi-aired region.</title>
        <authorList>
            <person name="Zilli J.E."/>
            <person name="Passos S.R."/>
            <person name="Leite J."/>
            <person name="Baldani J.I."/>
            <person name="Xavier G.R."/>
            <person name="Rumjaneck N.G."/>
            <person name="Simoes-Araujo J.L."/>
        </authorList>
    </citation>
    <scope>NUCLEOTIDE SEQUENCE [LARGE SCALE GENOMIC DNA]</scope>
    <source>
        <strain evidence="3 4">BR3299</strain>
    </source>
</reference>
<dbReference type="EMBL" id="LCYG01000020">
    <property type="protein sequence ID" value="KLK93361.1"/>
    <property type="molecule type" value="Genomic_DNA"/>
</dbReference>
<evidence type="ECO:0000313" key="3">
    <source>
        <dbReference type="EMBL" id="KLK93361.1"/>
    </source>
</evidence>
<dbReference type="Proteomes" id="UP000035489">
    <property type="component" value="Unassembled WGS sequence"/>
</dbReference>
<dbReference type="PROSITE" id="PS50975">
    <property type="entry name" value="ATP_GRASP"/>
    <property type="match status" value="1"/>
</dbReference>
<dbReference type="Gene3D" id="3.30.470.20">
    <property type="entry name" value="ATP-grasp fold, B domain"/>
    <property type="match status" value="1"/>
</dbReference>
<dbReference type="AlphaFoldDB" id="A0A0H1REV2"/>
<comment type="caution">
    <text evidence="3">The sequence shown here is derived from an EMBL/GenBank/DDBJ whole genome shotgun (WGS) entry which is preliminary data.</text>
</comment>
<evidence type="ECO:0000259" key="2">
    <source>
        <dbReference type="PROSITE" id="PS50975"/>
    </source>
</evidence>
<name>A0A0H1REV2_9HYPH</name>
<sequence length="405" mass="45212">MSGSRQTVQACVIGDIDLVRPLGLAGIKSAVVYPPGSPVLYSRFTHKEFSWEDRADTEASAERMLNALIRFGATQSEPPALFYQGDGELLLIAQHQKQLEQVFRFVVAEPALVENLVNKAKFQKLAEHLNLPVPATRRIHSSLKNVDEIDLRFPVIIKPVRERTYWEAIGGRRKALLVESPEVLRKLLPQLASVSIDLLIQEAILGPESSIESYHVYVDQLGIIVAEFTGRKIRTFPVTCGHSTALETTDAPDVRALGREIVQKLNLRGVAKMDFKRGPEGTLYLLEVNPRFNLWHHLGAVAGVNLPALVYADLLGLPRSTNLVARPGVRWSKLWSDMHAARECGTPVTTWLWWALHCEAKSGMAWDDPVPILRWALAKFRLQRGARSVRHREGALTRAPAADKS</sequence>
<dbReference type="GO" id="GO:0046872">
    <property type="term" value="F:metal ion binding"/>
    <property type="evidence" value="ECO:0007669"/>
    <property type="project" value="InterPro"/>
</dbReference>
<proteinExistence type="predicted"/>
<accession>A0A0H1REV2</accession>
<evidence type="ECO:0000313" key="4">
    <source>
        <dbReference type="Proteomes" id="UP000035489"/>
    </source>
</evidence>
<dbReference type="STRING" id="1225564.AA309_08450"/>
<dbReference type="InterPro" id="IPR011761">
    <property type="entry name" value="ATP-grasp"/>
</dbReference>
<dbReference type="Pfam" id="PF15632">
    <property type="entry name" value="ATPgrasp_Ter"/>
    <property type="match status" value="1"/>
</dbReference>
<evidence type="ECO:0000256" key="1">
    <source>
        <dbReference type="PROSITE-ProRule" id="PRU00409"/>
    </source>
</evidence>
<organism evidence="3 4">
    <name type="scientific">Microvirga vignae</name>
    <dbReference type="NCBI Taxonomy" id="1225564"/>
    <lineage>
        <taxon>Bacteria</taxon>
        <taxon>Pseudomonadati</taxon>
        <taxon>Pseudomonadota</taxon>
        <taxon>Alphaproteobacteria</taxon>
        <taxon>Hyphomicrobiales</taxon>
        <taxon>Methylobacteriaceae</taxon>
        <taxon>Microvirga</taxon>
    </lineage>
</organism>
<dbReference type="PATRIC" id="fig|1225564.3.peg.2291"/>
<protein>
    <recommendedName>
        <fullName evidence="2">ATP-grasp domain-containing protein</fullName>
    </recommendedName>
</protein>
<keyword evidence="1" id="KW-0547">Nucleotide-binding</keyword>
<feature type="domain" description="ATP-grasp" evidence="2">
    <location>
        <begin position="123"/>
        <end position="315"/>
    </location>
</feature>
<keyword evidence="1" id="KW-0067">ATP-binding</keyword>
<keyword evidence="4" id="KW-1185">Reference proteome</keyword>